<dbReference type="EMBL" id="JACIEB010000012">
    <property type="protein sequence ID" value="MBB3983670.1"/>
    <property type="molecule type" value="Genomic_DNA"/>
</dbReference>
<sequence length="203" mass="22713">MNKSETINNIVLSAIREFNTKGIDGARISNIAEDAGVTKQLVYHYFKGKVELYQAALDYVAGGMNLTNNIEIYDELSPLESIELIIDTIASGFSNNPGYATFVVDQLLHNNEGIGKSNQYIVSMRLFIESVFYSVLQKGIKSGVFRESLDSNITFWMIFNTVSSGFLNCYMQKSISNIDIHSPDESEAWHNAVRDFVINAISK</sequence>
<dbReference type="InterPro" id="IPR050109">
    <property type="entry name" value="HTH-type_TetR-like_transc_reg"/>
</dbReference>
<dbReference type="InterPro" id="IPR001647">
    <property type="entry name" value="HTH_TetR"/>
</dbReference>
<protein>
    <submittedName>
        <fullName evidence="4">AcrR family transcriptional regulator</fullName>
    </submittedName>
</protein>
<dbReference type="Gene3D" id="1.10.357.10">
    <property type="entry name" value="Tetracycline Repressor, domain 2"/>
    <property type="match status" value="1"/>
</dbReference>
<keyword evidence="1 2" id="KW-0238">DNA-binding</keyword>
<dbReference type="PRINTS" id="PR00455">
    <property type="entry name" value="HTHTETR"/>
</dbReference>
<evidence type="ECO:0000259" key="3">
    <source>
        <dbReference type="PROSITE" id="PS50977"/>
    </source>
</evidence>
<dbReference type="SUPFAM" id="SSF48498">
    <property type="entry name" value="Tetracyclin repressor-like, C-terminal domain"/>
    <property type="match status" value="1"/>
</dbReference>
<dbReference type="PROSITE" id="PS50977">
    <property type="entry name" value="HTH_TETR_2"/>
    <property type="match status" value="1"/>
</dbReference>
<dbReference type="GO" id="GO:0003677">
    <property type="term" value="F:DNA binding"/>
    <property type="evidence" value="ECO:0007669"/>
    <property type="project" value="UniProtKB-UniRule"/>
</dbReference>
<evidence type="ECO:0000256" key="2">
    <source>
        <dbReference type="PROSITE-ProRule" id="PRU00335"/>
    </source>
</evidence>
<evidence type="ECO:0000256" key="1">
    <source>
        <dbReference type="ARBA" id="ARBA00023125"/>
    </source>
</evidence>
<organism evidence="4 5">
    <name type="scientific">Sphingobium fontiphilum</name>
    <dbReference type="NCBI Taxonomy" id="944425"/>
    <lineage>
        <taxon>Bacteria</taxon>
        <taxon>Pseudomonadati</taxon>
        <taxon>Pseudomonadota</taxon>
        <taxon>Alphaproteobacteria</taxon>
        <taxon>Sphingomonadales</taxon>
        <taxon>Sphingomonadaceae</taxon>
        <taxon>Sphingobium</taxon>
    </lineage>
</organism>
<dbReference type="Proteomes" id="UP000552757">
    <property type="component" value="Unassembled WGS sequence"/>
</dbReference>
<gene>
    <name evidence="4" type="ORF">GGR44_003367</name>
</gene>
<dbReference type="AlphaFoldDB" id="A0A7W6DN53"/>
<dbReference type="SUPFAM" id="SSF46689">
    <property type="entry name" value="Homeodomain-like"/>
    <property type="match status" value="1"/>
</dbReference>
<feature type="DNA-binding region" description="H-T-H motif" evidence="2">
    <location>
        <begin position="27"/>
        <end position="46"/>
    </location>
</feature>
<accession>A0A7W6DN53</accession>
<name>A0A7W6DN53_9SPHN</name>
<dbReference type="Pfam" id="PF17938">
    <property type="entry name" value="TetR_C_29"/>
    <property type="match status" value="1"/>
</dbReference>
<proteinExistence type="predicted"/>
<dbReference type="PANTHER" id="PTHR30328:SF54">
    <property type="entry name" value="HTH-TYPE TRANSCRIPTIONAL REPRESSOR SCO4008"/>
    <property type="match status" value="1"/>
</dbReference>
<comment type="caution">
    <text evidence="4">The sequence shown here is derived from an EMBL/GenBank/DDBJ whole genome shotgun (WGS) entry which is preliminary data.</text>
</comment>
<evidence type="ECO:0000313" key="4">
    <source>
        <dbReference type="EMBL" id="MBB3983670.1"/>
    </source>
</evidence>
<keyword evidence="5" id="KW-1185">Reference proteome</keyword>
<dbReference type="InterPro" id="IPR041474">
    <property type="entry name" value="NicS_C"/>
</dbReference>
<dbReference type="PANTHER" id="PTHR30328">
    <property type="entry name" value="TRANSCRIPTIONAL REPRESSOR"/>
    <property type="match status" value="1"/>
</dbReference>
<evidence type="ECO:0000313" key="5">
    <source>
        <dbReference type="Proteomes" id="UP000552757"/>
    </source>
</evidence>
<reference evidence="4 5" key="1">
    <citation type="submission" date="2020-08" db="EMBL/GenBank/DDBJ databases">
        <title>Genomic Encyclopedia of Type Strains, Phase IV (KMG-IV): sequencing the most valuable type-strain genomes for metagenomic binning, comparative biology and taxonomic classification.</title>
        <authorList>
            <person name="Goeker M."/>
        </authorList>
    </citation>
    <scope>NUCLEOTIDE SEQUENCE [LARGE SCALE GENOMIC DNA]</scope>
    <source>
        <strain evidence="4 5">DSM 29348</strain>
    </source>
</reference>
<dbReference type="InterPro" id="IPR009057">
    <property type="entry name" value="Homeodomain-like_sf"/>
</dbReference>
<dbReference type="InterPro" id="IPR036271">
    <property type="entry name" value="Tet_transcr_reg_TetR-rel_C_sf"/>
</dbReference>
<dbReference type="RefSeq" id="WP_183956605.1">
    <property type="nucleotide sequence ID" value="NZ_JACIEB010000012.1"/>
</dbReference>
<feature type="domain" description="HTH tetR-type" evidence="3">
    <location>
        <begin position="4"/>
        <end position="64"/>
    </location>
</feature>
<dbReference type="Pfam" id="PF00440">
    <property type="entry name" value="TetR_N"/>
    <property type="match status" value="1"/>
</dbReference>